<dbReference type="Gene3D" id="3.10.310.50">
    <property type="match status" value="1"/>
</dbReference>
<dbReference type="AlphaFoldDB" id="A0A382GYV9"/>
<evidence type="ECO:0008006" key="3">
    <source>
        <dbReference type="Google" id="ProtNLM"/>
    </source>
</evidence>
<sequence length="225" mass="25035">MKLASQIFNDQERKRVDDAVAQAEKRTSSEIVPVVATSSGRYDRAEDIVGLFVGLIVVAVIWWQFPSPAAHETGAWDGTPRVMEILLLFVSMIVGFIMGVCSASRLFWLRRLFTPKRQMKEEVETRACQVYFDSSIHHTSGGTGVLIYISLYERLAVVLGDKTVVEKLGQEGIDELCETLTRSIKEDITQALVDTIQSTGDKLEPVLPRAKTDANELSDSLITID</sequence>
<dbReference type="PANTHER" id="PTHR30373">
    <property type="entry name" value="UPF0603 PROTEIN YGCG"/>
    <property type="match status" value="1"/>
</dbReference>
<dbReference type="PANTHER" id="PTHR30373:SF8">
    <property type="entry name" value="BLL7265 PROTEIN"/>
    <property type="match status" value="1"/>
</dbReference>
<feature type="transmembrane region" description="Helical" evidence="1">
    <location>
        <begin position="48"/>
        <end position="65"/>
    </location>
</feature>
<keyword evidence="1" id="KW-0472">Membrane</keyword>
<gene>
    <name evidence="2" type="ORF">METZ01_LOCUS233092</name>
</gene>
<proteinExistence type="predicted"/>
<name>A0A382GYV9_9ZZZZ</name>
<dbReference type="EMBL" id="UINC01058225">
    <property type="protein sequence ID" value="SVB80238.1"/>
    <property type="molecule type" value="Genomic_DNA"/>
</dbReference>
<keyword evidence="1" id="KW-1133">Transmembrane helix</keyword>
<reference evidence="2" key="1">
    <citation type="submission" date="2018-05" db="EMBL/GenBank/DDBJ databases">
        <authorList>
            <person name="Lanie J.A."/>
            <person name="Ng W.-L."/>
            <person name="Kazmierczak K.M."/>
            <person name="Andrzejewski T.M."/>
            <person name="Davidsen T.M."/>
            <person name="Wayne K.J."/>
            <person name="Tettelin H."/>
            <person name="Glass J.I."/>
            <person name="Rusch D."/>
            <person name="Podicherti R."/>
            <person name="Tsui H.-C.T."/>
            <person name="Winkler M.E."/>
        </authorList>
    </citation>
    <scope>NUCLEOTIDE SEQUENCE</scope>
</reference>
<organism evidence="2">
    <name type="scientific">marine metagenome</name>
    <dbReference type="NCBI Taxonomy" id="408172"/>
    <lineage>
        <taxon>unclassified sequences</taxon>
        <taxon>metagenomes</taxon>
        <taxon>ecological metagenomes</taxon>
    </lineage>
</organism>
<evidence type="ECO:0000256" key="1">
    <source>
        <dbReference type="SAM" id="Phobius"/>
    </source>
</evidence>
<accession>A0A382GYV9</accession>
<evidence type="ECO:0000313" key="2">
    <source>
        <dbReference type="EMBL" id="SVB80238.1"/>
    </source>
</evidence>
<protein>
    <recommendedName>
        <fullName evidence="3">TPM domain-containing protein</fullName>
    </recommendedName>
</protein>
<feature type="transmembrane region" description="Helical" evidence="1">
    <location>
        <begin position="85"/>
        <end position="108"/>
    </location>
</feature>
<keyword evidence="1" id="KW-0812">Transmembrane</keyword>